<accession>A0A1G5UWX2</accession>
<name>A0A1G5UWX2_9BACT</name>
<evidence type="ECO:0000313" key="3">
    <source>
        <dbReference type="EMBL" id="SDA37606.1"/>
    </source>
</evidence>
<reference evidence="4" key="1">
    <citation type="submission" date="2016-10" db="EMBL/GenBank/DDBJ databases">
        <authorList>
            <person name="Varghese N."/>
            <person name="Submissions S."/>
        </authorList>
    </citation>
    <scope>NUCLEOTIDE SEQUENCE [LARGE SCALE GENOMIC DNA]</scope>
    <source>
        <strain evidence="4">DSM 22703</strain>
    </source>
</reference>
<dbReference type="InterPro" id="IPR025491">
    <property type="entry name" value="DUF4382"/>
</dbReference>
<dbReference type="EMBL" id="FMXE01000002">
    <property type="protein sequence ID" value="SDA37606.1"/>
    <property type="molecule type" value="Genomic_DNA"/>
</dbReference>
<keyword evidence="3" id="KW-0121">Carboxypeptidase</keyword>
<organism evidence="3 4">
    <name type="scientific">Algoriphagus alkaliphilus</name>
    <dbReference type="NCBI Taxonomy" id="279824"/>
    <lineage>
        <taxon>Bacteria</taxon>
        <taxon>Pseudomonadati</taxon>
        <taxon>Bacteroidota</taxon>
        <taxon>Cytophagia</taxon>
        <taxon>Cytophagales</taxon>
        <taxon>Cyclobacteriaceae</taxon>
        <taxon>Algoriphagus</taxon>
    </lineage>
</organism>
<sequence>MGIESFERKLNKNTHMKALVKNLLLSLILLASFACGTDDSPKSGQARVNFYLVDAPADFDEVWIEVLALRVKTDHGKSEMSEDDNSWKEIIFEGSQYINLLDLTGGNTLLLGTEDFPEGKIDQIRLILGEDNYLIKNGNRLELKTPSAQQSGLKIKVNQEIDAGNSYNLMIDFDVAKSIVVAGNSGNIILKPVLRAFLEQSQGVQGQVLPLAAQPVQVNVNGGGVDLNTFTDTKGNYVIQGIQPGTYTLTLTPNELYNPATITGISVEAGKLTTVPAVTLTLK</sequence>
<feature type="domain" description="DUF4382" evidence="2">
    <location>
        <begin position="45"/>
        <end position="192"/>
    </location>
</feature>
<dbReference type="SUPFAM" id="SSF49452">
    <property type="entry name" value="Starch-binding domain-like"/>
    <property type="match status" value="1"/>
</dbReference>
<dbReference type="GO" id="GO:0030246">
    <property type="term" value="F:carbohydrate binding"/>
    <property type="evidence" value="ECO:0007669"/>
    <property type="project" value="InterPro"/>
</dbReference>
<keyword evidence="1" id="KW-0732">Signal</keyword>
<dbReference type="AlphaFoldDB" id="A0A1G5UWX2"/>
<keyword evidence="4" id="KW-1185">Reference proteome</keyword>
<dbReference type="GO" id="GO:0004180">
    <property type="term" value="F:carboxypeptidase activity"/>
    <property type="evidence" value="ECO:0007669"/>
    <property type="project" value="UniProtKB-KW"/>
</dbReference>
<feature type="chain" id="PRO_5011494563" evidence="1">
    <location>
        <begin position="37"/>
        <end position="283"/>
    </location>
</feature>
<dbReference type="STRING" id="279824.SAMN03080617_00086"/>
<dbReference type="Proteomes" id="UP000198756">
    <property type="component" value="Unassembled WGS sequence"/>
</dbReference>
<feature type="signal peptide" evidence="1">
    <location>
        <begin position="1"/>
        <end position="36"/>
    </location>
</feature>
<proteinExistence type="predicted"/>
<evidence type="ECO:0000256" key="1">
    <source>
        <dbReference type="SAM" id="SignalP"/>
    </source>
</evidence>
<evidence type="ECO:0000313" key="4">
    <source>
        <dbReference type="Proteomes" id="UP000198756"/>
    </source>
</evidence>
<dbReference type="InterPro" id="IPR013784">
    <property type="entry name" value="Carb-bd-like_fold"/>
</dbReference>
<gene>
    <name evidence="3" type="ORF">SAMN03080617_00086</name>
</gene>
<protein>
    <submittedName>
        <fullName evidence="3">Carboxypeptidase regulatory-like domain-containing protein</fullName>
    </submittedName>
</protein>
<dbReference type="Pfam" id="PF14321">
    <property type="entry name" value="DUF4382"/>
    <property type="match status" value="1"/>
</dbReference>
<keyword evidence="3" id="KW-0645">Protease</keyword>
<keyword evidence="3" id="KW-0378">Hydrolase</keyword>
<dbReference type="OrthoDB" id="2111471at2"/>
<dbReference type="Gene3D" id="2.60.40.1120">
    <property type="entry name" value="Carboxypeptidase-like, regulatory domain"/>
    <property type="match status" value="1"/>
</dbReference>
<evidence type="ECO:0000259" key="2">
    <source>
        <dbReference type="Pfam" id="PF14321"/>
    </source>
</evidence>